<reference evidence="1" key="1">
    <citation type="submission" date="2019-12" db="EMBL/GenBank/DDBJ databases">
        <title>Genome sequencing and annotation of Brassica cretica.</title>
        <authorList>
            <person name="Studholme D.J."/>
            <person name="Sarris P.F."/>
        </authorList>
    </citation>
    <scope>NUCLEOTIDE SEQUENCE</scope>
    <source>
        <strain evidence="1">PFS-102/07</strain>
        <tissue evidence="1">Leaf</tissue>
    </source>
</reference>
<dbReference type="EMBL" id="QGKY02001250">
    <property type="protein sequence ID" value="KAF2562722.1"/>
    <property type="molecule type" value="Genomic_DNA"/>
</dbReference>
<sequence length="107" mass="11760">MIVWIAGAVIRLYVGKGELPRHLDQGDLIRERSIGVGIGVRFSDSSWLGFSALWTPVAWSARQASPSSSGLLRRARGSPQLLFELCLARLLSFVYHRVAVGALLLLE</sequence>
<organism evidence="1">
    <name type="scientific">Brassica cretica</name>
    <name type="common">Mustard</name>
    <dbReference type="NCBI Taxonomy" id="69181"/>
    <lineage>
        <taxon>Eukaryota</taxon>
        <taxon>Viridiplantae</taxon>
        <taxon>Streptophyta</taxon>
        <taxon>Embryophyta</taxon>
        <taxon>Tracheophyta</taxon>
        <taxon>Spermatophyta</taxon>
        <taxon>Magnoliopsida</taxon>
        <taxon>eudicotyledons</taxon>
        <taxon>Gunneridae</taxon>
        <taxon>Pentapetalae</taxon>
        <taxon>rosids</taxon>
        <taxon>malvids</taxon>
        <taxon>Brassicales</taxon>
        <taxon>Brassicaceae</taxon>
        <taxon>Brassiceae</taxon>
        <taxon>Brassica</taxon>
    </lineage>
</organism>
<dbReference type="AlphaFoldDB" id="A0A8S9I066"/>
<evidence type="ECO:0000313" key="1">
    <source>
        <dbReference type="EMBL" id="KAF2562722.1"/>
    </source>
</evidence>
<gene>
    <name evidence="1" type="ORF">F2Q70_00017769</name>
</gene>
<name>A0A8S9I066_BRACR</name>
<protein>
    <submittedName>
        <fullName evidence="1">Uncharacterized protein</fullName>
    </submittedName>
</protein>
<accession>A0A8S9I066</accession>
<proteinExistence type="predicted"/>
<comment type="caution">
    <text evidence="1">The sequence shown here is derived from an EMBL/GenBank/DDBJ whole genome shotgun (WGS) entry which is preliminary data.</text>
</comment>